<evidence type="ECO:0000313" key="3">
    <source>
        <dbReference type="Proteomes" id="UP000054466"/>
    </source>
</evidence>
<dbReference type="PRINTS" id="PR00469">
    <property type="entry name" value="PNDRDTASEII"/>
</dbReference>
<dbReference type="EMBL" id="KN847043">
    <property type="protein sequence ID" value="KIW28125.1"/>
    <property type="molecule type" value="Genomic_DNA"/>
</dbReference>
<dbReference type="GO" id="GO:0004497">
    <property type="term" value="F:monooxygenase activity"/>
    <property type="evidence" value="ECO:0007669"/>
    <property type="project" value="TreeGrafter"/>
</dbReference>
<dbReference type="GeneID" id="27347001"/>
<dbReference type="AlphaFoldDB" id="A0A0D2CCS6"/>
<dbReference type="PANTHER" id="PTHR43539">
    <property type="entry name" value="FLAVIN-BINDING MONOOXYGENASE-LIKE PROTEIN (AFU_ORTHOLOGUE AFUA_4G09220)"/>
    <property type="match status" value="1"/>
</dbReference>
<protein>
    <recommendedName>
        <fullName evidence="4">FAD/NAD(P)-binding domain-containing protein</fullName>
    </recommendedName>
</protein>
<sequence>MDGHPLASIPPLTLHAGVNRDQINAGDIVADWLAALEKRPKNGLSTDLSDLFIDDSWWRDFAGLSWDIVTKHSLEDVAEYLTSSTTGFGQLTAIKTGGLQASLVDMHGSIWIQGGFTFRTSDGSGTGLVRLINVDKFQWKAWIVFTQLERLNNQDELDSQRLRQSYTQSRLANGVNGEKKDDLQVLIVGAGQSGLMLAAQLKNMGIKALLVDKLPRLGDMWRSRYETVRTHTPIYTDHYPFLKFPTNWPRWLEQDKIAGWMEHYGQVMGLDYLLSTTVSKIDYDEEARRYTVEVENEDGKQTFHPRHLVLATGVFSRHPIEPEIPGRDSFKGETYHSMHHKAARLIPDLANKRIAIIGSGTSAHDIAQDFVNSGAKQVSIVQRNAIFSVSAKALEDAYLSFWNTPGVSTEEADIIANSFPTAVGRTLNIGQTQMMEEQDKELIEGLEKAGLKLKRAKTAGYGFIDHLVVKTGHFYIDQGASPMIVDGRIKIYSCEEGVKEFVPDGVVLANGTKVPADLVVLATGYQRNVLTVEELMGKKVADKVGDLGYLDSEQERIGWWRPTGFPGFWYMTGSFIWGRQFSPILALQISAIEQGLNPGYWEQTQRNNKGIGAVAHRV</sequence>
<dbReference type="InterPro" id="IPR050982">
    <property type="entry name" value="Auxin_biosynth/cation_transpt"/>
</dbReference>
<name>A0A0D2CCS6_9EURO</name>
<dbReference type="PANTHER" id="PTHR43539:SF24">
    <property type="entry name" value="FAD_NAD(P)-BINDING DOMAIN-CONTAINING PROTEIN-RELATED"/>
    <property type="match status" value="1"/>
</dbReference>
<dbReference type="PRINTS" id="PR00368">
    <property type="entry name" value="FADPNR"/>
</dbReference>
<reference evidence="2 3" key="1">
    <citation type="submission" date="2015-01" db="EMBL/GenBank/DDBJ databases">
        <title>The Genome Sequence of Cladophialophora immunda CBS83496.</title>
        <authorList>
            <consortium name="The Broad Institute Genomics Platform"/>
            <person name="Cuomo C."/>
            <person name="de Hoog S."/>
            <person name="Gorbushina A."/>
            <person name="Stielow B."/>
            <person name="Teixiera M."/>
            <person name="Abouelleil A."/>
            <person name="Chapman S.B."/>
            <person name="Priest M."/>
            <person name="Young S.K."/>
            <person name="Wortman J."/>
            <person name="Nusbaum C."/>
            <person name="Birren B."/>
        </authorList>
    </citation>
    <scope>NUCLEOTIDE SEQUENCE [LARGE SCALE GENOMIC DNA]</scope>
    <source>
        <strain evidence="2 3">CBS 83496</strain>
    </source>
</reference>
<dbReference type="Pfam" id="PF13738">
    <property type="entry name" value="Pyr_redox_3"/>
    <property type="match status" value="1"/>
</dbReference>
<dbReference type="HOGENOM" id="CLU_015676_1_2_1"/>
<accession>A0A0D2CCS6</accession>
<dbReference type="GO" id="GO:0050660">
    <property type="term" value="F:flavin adenine dinucleotide binding"/>
    <property type="evidence" value="ECO:0007669"/>
    <property type="project" value="TreeGrafter"/>
</dbReference>
<evidence type="ECO:0008006" key="4">
    <source>
        <dbReference type="Google" id="ProtNLM"/>
    </source>
</evidence>
<dbReference type="InterPro" id="IPR036188">
    <property type="entry name" value="FAD/NAD-bd_sf"/>
</dbReference>
<dbReference type="OrthoDB" id="74360at2759"/>
<dbReference type="RefSeq" id="XP_016248341.1">
    <property type="nucleotide sequence ID" value="XM_016394922.1"/>
</dbReference>
<evidence type="ECO:0000256" key="1">
    <source>
        <dbReference type="ARBA" id="ARBA00023002"/>
    </source>
</evidence>
<keyword evidence="3" id="KW-1185">Reference proteome</keyword>
<evidence type="ECO:0000313" key="2">
    <source>
        <dbReference type="EMBL" id="KIW28125.1"/>
    </source>
</evidence>
<dbReference type="VEuPathDB" id="FungiDB:PV07_07807"/>
<dbReference type="Gene3D" id="3.50.50.60">
    <property type="entry name" value="FAD/NAD(P)-binding domain"/>
    <property type="match status" value="1"/>
</dbReference>
<keyword evidence="1" id="KW-0560">Oxidoreductase</keyword>
<proteinExistence type="predicted"/>
<gene>
    <name evidence="2" type="ORF">PV07_07807</name>
</gene>
<dbReference type="Proteomes" id="UP000054466">
    <property type="component" value="Unassembled WGS sequence"/>
</dbReference>
<dbReference type="SUPFAM" id="SSF51905">
    <property type="entry name" value="FAD/NAD(P)-binding domain"/>
    <property type="match status" value="2"/>
</dbReference>
<organism evidence="2 3">
    <name type="scientific">Cladophialophora immunda</name>
    <dbReference type="NCBI Taxonomy" id="569365"/>
    <lineage>
        <taxon>Eukaryota</taxon>
        <taxon>Fungi</taxon>
        <taxon>Dikarya</taxon>
        <taxon>Ascomycota</taxon>
        <taxon>Pezizomycotina</taxon>
        <taxon>Eurotiomycetes</taxon>
        <taxon>Chaetothyriomycetidae</taxon>
        <taxon>Chaetothyriales</taxon>
        <taxon>Herpotrichiellaceae</taxon>
        <taxon>Cladophialophora</taxon>
    </lineage>
</organism>